<keyword evidence="7" id="KW-0406">Ion transport</keyword>
<dbReference type="PANTHER" id="PTHR32552:SF81">
    <property type="entry name" value="TONB-DEPENDENT OUTER MEMBRANE RECEPTOR"/>
    <property type="match status" value="1"/>
</dbReference>
<dbReference type="SUPFAM" id="SSF56935">
    <property type="entry name" value="Porins"/>
    <property type="match status" value="1"/>
</dbReference>
<comment type="caution">
    <text evidence="15">The sequence shown here is derived from an EMBL/GenBank/DDBJ whole genome shotgun (WGS) entry which is preliminary data.</text>
</comment>
<evidence type="ECO:0000256" key="2">
    <source>
        <dbReference type="ARBA" id="ARBA00022448"/>
    </source>
</evidence>
<keyword evidence="8 12" id="KW-0798">TonB box</keyword>
<keyword evidence="9 11" id="KW-0472">Membrane</keyword>
<evidence type="ECO:0000256" key="12">
    <source>
        <dbReference type="RuleBase" id="RU003357"/>
    </source>
</evidence>
<evidence type="ECO:0000256" key="5">
    <source>
        <dbReference type="ARBA" id="ARBA00022692"/>
    </source>
</evidence>
<comment type="similarity">
    <text evidence="11 12">Belongs to the TonB-dependent receptor family.</text>
</comment>
<dbReference type="Pfam" id="PF00593">
    <property type="entry name" value="TonB_dep_Rec_b-barrel"/>
    <property type="match status" value="1"/>
</dbReference>
<keyword evidence="2 11" id="KW-0813">Transport</keyword>
<keyword evidence="16" id="KW-1185">Reference proteome</keyword>
<evidence type="ECO:0000313" key="15">
    <source>
        <dbReference type="EMBL" id="MXO66829.1"/>
    </source>
</evidence>
<dbReference type="InterPro" id="IPR039426">
    <property type="entry name" value="TonB-dep_rcpt-like"/>
</dbReference>
<dbReference type="InterPro" id="IPR036942">
    <property type="entry name" value="Beta-barrel_TonB_sf"/>
</dbReference>
<dbReference type="PROSITE" id="PS52016">
    <property type="entry name" value="TONB_DEPENDENT_REC_3"/>
    <property type="match status" value="1"/>
</dbReference>
<protein>
    <submittedName>
        <fullName evidence="15">TonB-dependent receptor</fullName>
    </submittedName>
</protein>
<evidence type="ECO:0000256" key="8">
    <source>
        <dbReference type="ARBA" id="ARBA00023077"/>
    </source>
</evidence>
<evidence type="ECO:0000259" key="14">
    <source>
        <dbReference type="Pfam" id="PF07715"/>
    </source>
</evidence>
<evidence type="ECO:0000256" key="7">
    <source>
        <dbReference type="ARBA" id="ARBA00023065"/>
    </source>
</evidence>
<name>A0A6I4T8K9_9SPHN</name>
<comment type="subcellular location">
    <subcellularLocation>
        <location evidence="1 11">Cell outer membrane</location>
        <topology evidence="1 11">Multi-pass membrane protein</topology>
    </subcellularLocation>
</comment>
<proteinExistence type="inferred from homology"/>
<accession>A0A6I4T8K9</accession>
<keyword evidence="4" id="KW-0410">Iron transport</keyword>
<dbReference type="AlphaFoldDB" id="A0A6I4T8K9"/>
<evidence type="ECO:0000259" key="13">
    <source>
        <dbReference type="Pfam" id="PF00593"/>
    </source>
</evidence>
<dbReference type="Pfam" id="PF07715">
    <property type="entry name" value="Plug"/>
    <property type="match status" value="1"/>
</dbReference>
<dbReference type="GO" id="GO:0009279">
    <property type="term" value="C:cell outer membrane"/>
    <property type="evidence" value="ECO:0007669"/>
    <property type="project" value="UniProtKB-SubCell"/>
</dbReference>
<dbReference type="Gene3D" id="2.40.170.20">
    <property type="entry name" value="TonB-dependent receptor, beta-barrel domain"/>
    <property type="match status" value="1"/>
</dbReference>
<dbReference type="PANTHER" id="PTHR32552">
    <property type="entry name" value="FERRICHROME IRON RECEPTOR-RELATED"/>
    <property type="match status" value="1"/>
</dbReference>
<keyword evidence="3 11" id="KW-1134">Transmembrane beta strand</keyword>
<evidence type="ECO:0000256" key="3">
    <source>
        <dbReference type="ARBA" id="ARBA00022452"/>
    </source>
</evidence>
<keyword evidence="6" id="KW-0408">Iron</keyword>
<feature type="domain" description="TonB-dependent receptor-like beta-barrel" evidence="13">
    <location>
        <begin position="339"/>
        <end position="779"/>
    </location>
</feature>
<keyword evidence="5 11" id="KW-0812">Transmembrane</keyword>
<evidence type="ECO:0000256" key="10">
    <source>
        <dbReference type="ARBA" id="ARBA00023237"/>
    </source>
</evidence>
<dbReference type="CDD" id="cd01347">
    <property type="entry name" value="ligand_gated_channel"/>
    <property type="match status" value="1"/>
</dbReference>
<dbReference type="InterPro" id="IPR012910">
    <property type="entry name" value="Plug_dom"/>
</dbReference>
<dbReference type="Proteomes" id="UP000438476">
    <property type="component" value="Unassembled WGS sequence"/>
</dbReference>
<evidence type="ECO:0000313" key="16">
    <source>
        <dbReference type="Proteomes" id="UP000438476"/>
    </source>
</evidence>
<sequence>MRSLFFVRKDRWLVCSECLFASSSKQQEMFAELWRRAEMAIRRSTIAHVLGASVLALTAASVAQAQDTADAEDVAALDDNIIIVSAEFRDTNLQETPLAITALTSEALESRSLDNVADVGRSVPSVTLRVASAGYGKSTQAYIRGIGQSDFNFALEPAVGFYVDDVYHASLFGSVFDLLDLERVEILRGPQGTLFGKNSIGGAVRLISQKPSNELEASVKGTYGSYERLDLRGMVNLPLIDDTLALRVSGASKQRDGYVDRVDFACANPDQAGNLQPTVTSGDCTVGTLGGESVRAGRAALRWTPDTAVEVNLTAEIMRDSSEGAADSLIHISPTTALNNYNANKLVPTYGIPFDSRFVTDPYVTYASYRDLSNGRQVPATNTMNSESFSGDVKVHLSDSVTLRSITAYQRFSGRFTQNADNSPLPIALTDNNVSFRQVTQELRLQGEALDGLLEWTTGAFYFDSKAHIRGGVSLPASGPNGIVFDQNDQVDGENKSAFVHAIVHPTDRLSVTAGVRYSDEAKTYRFDRTNQPSGTPFFAGGAFTAPEATFDRFDYKLGIDYQWTDDLMTYAQYSTGFKGGGINPRPFTPASAVPFGPETLDAYEIGLKSEFFDRMVRLNLAAYYSDYTNMQLSANGMDNLGNPSIVISNVGEATIKGLEAELTLNPAPAFVIEASGSYTDFEITDLGAAAGVSGGPTLDSKAPGTPEWKFNLGAQYTAEIDGFGSLTPRFDLYYQSRVFNEYTNNPLAAEPGYTVANARLTYDSPGEDWSLALGVTNLFNKFYYVNRFIQAGGYNFTGQPSRPREWSVTLSKDF</sequence>
<evidence type="ECO:0000256" key="1">
    <source>
        <dbReference type="ARBA" id="ARBA00004571"/>
    </source>
</evidence>
<evidence type="ECO:0000256" key="9">
    <source>
        <dbReference type="ARBA" id="ARBA00023136"/>
    </source>
</evidence>
<organism evidence="15 16">
    <name type="scientific">Altericroceibacterium endophyticum</name>
    <dbReference type="NCBI Taxonomy" id="1808508"/>
    <lineage>
        <taxon>Bacteria</taxon>
        <taxon>Pseudomonadati</taxon>
        <taxon>Pseudomonadota</taxon>
        <taxon>Alphaproteobacteria</taxon>
        <taxon>Sphingomonadales</taxon>
        <taxon>Erythrobacteraceae</taxon>
        <taxon>Altericroceibacterium</taxon>
    </lineage>
</organism>
<evidence type="ECO:0000256" key="6">
    <source>
        <dbReference type="ARBA" id="ARBA00023004"/>
    </source>
</evidence>
<evidence type="ECO:0000256" key="11">
    <source>
        <dbReference type="PROSITE-ProRule" id="PRU01360"/>
    </source>
</evidence>
<keyword evidence="10 11" id="KW-0998">Cell outer membrane</keyword>
<dbReference type="EMBL" id="WTYT01000006">
    <property type="protein sequence ID" value="MXO66829.1"/>
    <property type="molecule type" value="Genomic_DNA"/>
</dbReference>
<keyword evidence="15" id="KW-0675">Receptor</keyword>
<gene>
    <name evidence="15" type="ORF">GRI91_13775</name>
</gene>
<dbReference type="InterPro" id="IPR000531">
    <property type="entry name" value="Beta-barrel_TonB"/>
</dbReference>
<reference evidence="15 16" key="1">
    <citation type="submission" date="2019-12" db="EMBL/GenBank/DDBJ databases">
        <title>Genomic-based taxomic classification of the family Erythrobacteraceae.</title>
        <authorList>
            <person name="Xu L."/>
        </authorList>
    </citation>
    <scope>NUCLEOTIDE SEQUENCE [LARGE SCALE GENOMIC DNA]</scope>
    <source>
        <strain evidence="15 16">LMG 29518</strain>
    </source>
</reference>
<evidence type="ECO:0000256" key="4">
    <source>
        <dbReference type="ARBA" id="ARBA00022496"/>
    </source>
</evidence>
<dbReference type="GO" id="GO:0006826">
    <property type="term" value="P:iron ion transport"/>
    <property type="evidence" value="ECO:0007669"/>
    <property type="project" value="UniProtKB-KW"/>
</dbReference>
<feature type="domain" description="TonB-dependent receptor plug" evidence="14">
    <location>
        <begin position="93"/>
        <end position="203"/>
    </location>
</feature>